<accession>A0A382BAI1</accession>
<proteinExistence type="predicted"/>
<gene>
    <name evidence="1" type="ORF">METZ01_LOCUS163498</name>
</gene>
<sequence length="69" mass="8081">MKNGESNRRLIWIHGDEKTAELLIRKHLKKNNGTAYLIHNTEREVVINGFLLDPNRIFTNDGIKRNIIK</sequence>
<protein>
    <submittedName>
        <fullName evidence="1">Uncharacterized protein</fullName>
    </submittedName>
</protein>
<dbReference type="EMBL" id="UINC01028872">
    <property type="protein sequence ID" value="SVB10644.1"/>
    <property type="molecule type" value="Genomic_DNA"/>
</dbReference>
<feature type="non-terminal residue" evidence="1">
    <location>
        <position position="69"/>
    </location>
</feature>
<dbReference type="AlphaFoldDB" id="A0A382BAI1"/>
<name>A0A382BAI1_9ZZZZ</name>
<reference evidence="1" key="1">
    <citation type="submission" date="2018-05" db="EMBL/GenBank/DDBJ databases">
        <authorList>
            <person name="Lanie J.A."/>
            <person name="Ng W.-L."/>
            <person name="Kazmierczak K.M."/>
            <person name="Andrzejewski T.M."/>
            <person name="Davidsen T.M."/>
            <person name="Wayne K.J."/>
            <person name="Tettelin H."/>
            <person name="Glass J.I."/>
            <person name="Rusch D."/>
            <person name="Podicherti R."/>
            <person name="Tsui H.-C.T."/>
            <person name="Winkler M.E."/>
        </authorList>
    </citation>
    <scope>NUCLEOTIDE SEQUENCE</scope>
</reference>
<evidence type="ECO:0000313" key="1">
    <source>
        <dbReference type="EMBL" id="SVB10644.1"/>
    </source>
</evidence>
<organism evidence="1">
    <name type="scientific">marine metagenome</name>
    <dbReference type="NCBI Taxonomy" id="408172"/>
    <lineage>
        <taxon>unclassified sequences</taxon>
        <taxon>metagenomes</taxon>
        <taxon>ecological metagenomes</taxon>
    </lineage>
</organism>